<protein>
    <submittedName>
        <fullName evidence="1">Uncharacterized protein</fullName>
    </submittedName>
</protein>
<comment type="caution">
    <text evidence="1">The sequence shown here is derived from an EMBL/GenBank/DDBJ whole genome shotgun (WGS) entry which is preliminary data.</text>
</comment>
<dbReference type="Proteomes" id="UP000828390">
    <property type="component" value="Unassembled WGS sequence"/>
</dbReference>
<reference evidence="1" key="1">
    <citation type="journal article" date="2019" name="bioRxiv">
        <title>The Genome of the Zebra Mussel, Dreissena polymorpha: A Resource for Invasive Species Research.</title>
        <authorList>
            <person name="McCartney M.A."/>
            <person name="Auch B."/>
            <person name="Kono T."/>
            <person name="Mallez S."/>
            <person name="Zhang Y."/>
            <person name="Obille A."/>
            <person name="Becker A."/>
            <person name="Abrahante J.E."/>
            <person name="Garbe J."/>
            <person name="Badalamenti J.P."/>
            <person name="Herman A."/>
            <person name="Mangelson H."/>
            <person name="Liachko I."/>
            <person name="Sullivan S."/>
            <person name="Sone E.D."/>
            <person name="Koren S."/>
            <person name="Silverstein K.A.T."/>
            <person name="Beckman K.B."/>
            <person name="Gohl D.M."/>
        </authorList>
    </citation>
    <scope>NUCLEOTIDE SEQUENCE</scope>
    <source>
        <strain evidence="1">Duluth1</strain>
        <tissue evidence="1">Whole animal</tissue>
    </source>
</reference>
<accession>A0A9D4MYV8</accession>
<reference evidence="1" key="2">
    <citation type="submission" date="2020-11" db="EMBL/GenBank/DDBJ databases">
        <authorList>
            <person name="McCartney M.A."/>
            <person name="Auch B."/>
            <person name="Kono T."/>
            <person name="Mallez S."/>
            <person name="Becker A."/>
            <person name="Gohl D.M."/>
            <person name="Silverstein K.A.T."/>
            <person name="Koren S."/>
            <person name="Bechman K.B."/>
            <person name="Herman A."/>
            <person name="Abrahante J.E."/>
            <person name="Garbe J."/>
        </authorList>
    </citation>
    <scope>NUCLEOTIDE SEQUENCE</scope>
    <source>
        <strain evidence="1">Duluth1</strain>
        <tissue evidence="1">Whole animal</tissue>
    </source>
</reference>
<keyword evidence="2" id="KW-1185">Reference proteome</keyword>
<organism evidence="1 2">
    <name type="scientific">Dreissena polymorpha</name>
    <name type="common">Zebra mussel</name>
    <name type="synonym">Mytilus polymorpha</name>
    <dbReference type="NCBI Taxonomy" id="45954"/>
    <lineage>
        <taxon>Eukaryota</taxon>
        <taxon>Metazoa</taxon>
        <taxon>Spiralia</taxon>
        <taxon>Lophotrochozoa</taxon>
        <taxon>Mollusca</taxon>
        <taxon>Bivalvia</taxon>
        <taxon>Autobranchia</taxon>
        <taxon>Heteroconchia</taxon>
        <taxon>Euheterodonta</taxon>
        <taxon>Imparidentia</taxon>
        <taxon>Neoheterodontei</taxon>
        <taxon>Myida</taxon>
        <taxon>Dreissenoidea</taxon>
        <taxon>Dreissenidae</taxon>
        <taxon>Dreissena</taxon>
    </lineage>
</organism>
<dbReference type="AlphaFoldDB" id="A0A9D4MYV8"/>
<name>A0A9D4MYV8_DREPO</name>
<sequence length="111" mass="12296">MVEVLQLFPESPLNSIPLTQSITSSIWKGESKQHCLTPVLTSKASVSCLPLTMLQVISCLRLSDDADDLSWHTLVSQKSPEGLPVNAVEHIFIVNEVDIQRRIPLQGCFPE</sequence>
<dbReference type="EMBL" id="JAIWYP010000001">
    <property type="protein sequence ID" value="KAH3886492.1"/>
    <property type="molecule type" value="Genomic_DNA"/>
</dbReference>
<evidence type="ECO:0000313" key="1">
    <source>
        <dbReference type="EMBL" id="KAH3886492.1"/>
    </source>
</evidence>
<evidence type="ECO:0000313" key="2">
    <source>
        <dbReference type="Proteomes" id="UP000828390"/>
    </source>
</evidence>
<proteinExistence type="predicted"/>
<gene>
    <name evidence="1" type="ORF">DPMN_010502</name>
</gene>